<keyword evidence="3" id="KW-0804">Transcription</keyword>
<protein>
    <submittedName>
        <fullName evidence="5">AraC family transcriptional regulator</fullName>
    </submittedName>
</protein>
<proteinExistence type="predicted"/>
<name>A0ABW7SIT0_9ACTN</name>
<dbReference type="RefSeq" id="WP_396679133.1">
    <property type="nucleotide sequence ID" value="NZ_JBIRPU010000007.1"/>
</dbReference>
<evidence type="ECO:0000313" key="5">
    <source>
        <dbReference type="EMBL" id="MFI0793573.1"/>
    </source>
</evidence>
<dbReference type="Proteomes" id="UP001611075">
    <property type="component" value="Unassembled WGS sequence"/>
</dbReference>
<evidence type="ECO:0000313" key="6">
    <source>
        <dbReference type="Proteomes" id="UP001611075"/>
    </source>
</evidence>
<evidence type="ECO:0000256" key="2">
    <source>
        <dbReference type="ARBA" id="ARBA00023125"/>
    </source>
</evidence>
<evidence type="ECO:0000256" key="3">
    <source>
        <dbReference type="ARBA" id="ARBA00023163"/>
    </source>
</evidence>
<evidence type="ECO:0000259" key="4">
    <source>
        <dbReference type="PROSITE" id="PS01124"/>
    </source>
</evidence>
<dbReference type="SMART" id="SM00342">
    <property type="entry name" value="HTH_ARAC"/>
    <property type="match status" value="1"/>
</dbReference>
<evidence type="ECO:0000256" key="1">
    <source>
        <dbReference type="ARBA" id="ARBA00023015"/>
    </source>
</evidence>
<dbReference type="PROSITE" id="PS01124">
    <property type="entry name" value="HTH_ARAC_FAMILY_2"/>
    <property type="match status" value="1"/>
</dbReference>
<reference evidence="5 6" key="1">
    <citation type="submission" date="2024-10" db="EMBL/GenBank/DDBJ databases">
        <title>The Natural Products Discovery Center: Release of the First 8490 Sequenced Strains for Exploring Actinobacteria Biosynthetic Diversity.</title>
        <authorList>
            <person name="Kalkreuter E."/>
            <person name="Kautsar S.A."/>
            <person name="Yang D."/>
            <person name="Bader C.D."/>
            <person name="Teijaro C.N."/>
            <person name="Fluegel L."/>
            <person name="Davis C.M."/>
            <person name="Simpson J.R."/>
            <person name="Lauterbach L."/>
            <person name="Steele A.D."/>
            <person name="Gui C."/>
            <person name="Meng S."/>
            <person name="Li G."/>
            <person name="Viehrig K."/>
            <person name="Ye F."/>
            <person name="Su P."/>
            <person name="Kiefer A.F."/>
            <person name="Nichols A."/>
            <person name="Cepeda A.J."/>
            <person name="Yan W."/>
            <person name="Fan B."/>
            <person name="Jiang Y."/>
            <person name="Adhikari A."/>
            <person name="Zheng C.-J."/>
            <person name="Schuster L."/>
            <person name="Cowan T.M."/>
            <person name="Smanski M.J."/>
            <person name="Chevrette M.G."/>
            <person name="De Carvalho L.P.S."/>
            <person name="Shen B."/>
        </authorList>
    </citation>
    <scope>NUCLEOTIDE SEQUENCE [LARGE SCALE GENOMIC DNA]</scope>
    <source>
        <strain evidence="5 6">NPDC021253</strain>
    </source>
</reference>
<dbReference type="PANTHER" id="PTHR46796:SF2">
    <property type="entry name" value="TRANSCRIPTIONAL REGULATORY PROTEIN"/>
    <property type="match status" value="1"/>
</dbReference>
<feature type="domain" description="HTH araC/xylS-type" evidence="4">
    <location>
        <begin position="10"/>
        <end position="108"/>
    </location>
</feature>
<dbReference type="PANTHER" id="PTHR46796">
    <property type="entry name" value="HTH-TYPE TRANSCRIPTIONAL ACTIVATOR RHAS-RELATED"/>
    <property type="match status" value="1"/>
</dbReference>
<dbReference type="InterPro" id="IPR018062">
    <property type="entry name" value="HTH_AraC-typ_CS"/>
</dbReference>
<dbReference type="PROSITE" id="PS00041">
    <property type="entry name" value="HTH_ARAC_FAMILY_1"/>
    <property type="match status" value="1"/>
</dbReference>
<dbReference type="InterPro" id="IPR009057">
    <property type="entry name" value="Homeodomain-like_sf"/>
</dbReference>
<gene>
    <name evidence="5" type="ORF">ACH4OY_12910</name>
</gene>
<keyword evidence="2" id="KW-0238">DNA-binding</keyword>
<dbReference type="InterPro" id="IPR050204">
    <property type="entry name" value="AraC_XylS_family_regulators"/>
</dbReference>
<dbReference type="InterPro" id="IPR018060">
    <property type="entry name" value="HTH_AraC"/>
</dbReference>
<accession>A0ABW7SIT0</accession>
<comment type="caution">
    <text evidence="5">The sequence shown here is derived from an EMBL/GenBank/DDBJ whole genome shotgun (WGS) entry which is preliminary data.</text>
</comment>
<dbReference type="EMBL" id="JBIRPU010000007">
    <property type="protein sequence ID" value="MFI0793573.1"/>
    <property type="molecule type" value="Genomic_DNA"/>
</dbReference>
<keyword evidence="1" id="KW-0805">Transcription regulation</keyword>
<dbReference type="SUPFAM" id="SSF46689">
    <property type="entry name" value="Homeodomain-like"/>
    <property type="match status" value="2"/>
</dbReference>
<dbReference type="Gene3D" id="1.10.10.60">
    <property type="entry name" value="Homeodomain-like"/>
    <property type="match status" value="2"/>
</dbReference>
<keyword evidence="6" id="KW-1185">Reference proteome</keyword>
<organism evidence="5 6">
    <name type="scientific">Micromonospora rubida</name>
    <dbReference type="NCBI Taxonomy" id="2697657"/>
    <lineage>
        <taxon>Bacteria</taxon>
        <taxon>Bacillati</taxon>
        <taxon>Actinomycetota</taxon>
        <taxon>Actinomycetes</taxon>
        <taxon>Micromonosporales</taxon>
        <taxon>Micromonosporaceae</taxon>
        <taxon>Micromonospora</taxon>
    </lineage>
</organism>
<sequence>MSDSSERAVLRAVVLMRDHLGEPLTMDDLARSVMFSRFHFTRVFQRVTGVAPSRFLSAMRLHRAKQLLTTTELTIAYICAHVGYSSVGTFSSRFSRRVGMSPTRFRSLAQHGAIEPGRATSQPAQARISGQVWTRDNVPRLIYVGLFAERAPQKRPARCTVLDGSGRYELDAVPAGTWSLVVQAVPSSQNRCGGSPATYVCTRSPITVSRGIEIRTDLELKPARALDPPLHRALVEVRKHALSALTVELTGSEPPPAARC</sequence>
<dbReference type="Pfam" id="PF12833">
    <property type="entry name" value="HTH_18"/>
    <property type="match status" value="1"/>
</dbReference>